<dbReference type="EMBL" id="KX349314">
    <property type="protein sequence ID" value="AOO16659.1"/>
    <property type="molecule type" value="Genomic_DNA"/>
</dbReference>
<reference evidence="1 2" key="1">
    <citation type="journal article" date="2016" name="Environ. Microbiol.">
        <title>Genomic diversification of marine cyanophages into stable ecotypes.</title>
        <authorList>
            <person name="Marston M.F."/>
            <person name="Martiny J.B."/>
        </authorList>
    </citation>
    <scope>NUCLEOTIDE SEQUENCE [LARGE SCALE GENOMIC DNA]</scope>
    <source>
        <strain evidence="1">RW_07_1112</strain>
    </source>
</reference>
<organism evidence="1 2">
    <name type="scientific">Cyanophage S-RIM12_RW_07_1112</name>
    <dbReference type="NCBI Taxonomy" id="2928622"/>
    <lineage>
        <taxon>Viruses</taxon>
        <taxon>Duplodnaviria</taxon>
        <taxon>Heunggongvirae</taxon>
        <taxon>Uroviricota</taxon>
        <taxon>Caudoviricetes</taxon>
        <taxon>Pantevenvirales</taxon>
        <taxon>Kyanoviridae</taxon>
        <taxon>Brizovirus</taxon>
        <taxon>Brizovirus syn33</taxon>
    </lineage>
</organism>
<name>A0A1D7ST09_9CAUD</name>
<evidence type="ECO:0000313" key="2">
    <source>
        <dbReference type="Proteomes" id="UP000222026"/>
    </source>
</evidence>
<sequence length="424" mass="46420">MAQWNKNTQDFLNQERTLFEVVNIADHWGEQTDWRPQFTGKNRFKVSPYQTVFFNTFQYGLETDIWESDITGTASAVHNPDASNVTMSVGSTAGDKIIRQTRQVMRYIPGRASTCSFAIRLETPVAGVRRRFGVFDGENGAFFEDDGGTYACVIRSKASGSVVETRITRDNWNGDKLDGTGPSQITADPAAIQMINIEYEWYGAGQVIFTYTIAGESHVVHKFNTANYINNVWCSTPFLPIRVEIENVTGAAGTHYIYQGSNSLTQEGEPEKLGTLVSYSNPITGTTMSSANTFYPVLSLRLKSADLAGIVLPRSLQVASNDNTNVFWRLVENPTLTGASWTDHPNPDAITQVDTTATASTDGVVILSGFTVGGGASLIELDDKAALQIGRSSLGTVSDIYTLECASPNTNKKALAVLNWLEQR</sequence>
<gene>
    <name evidence="1" type="ORF">RW071112_102</name>
</gene>
<protein>
    <submittedName>
        <fullName evidence="1">Virion structural protein</fullName>
    </submittedName>
</protein>
<evidence type="ECO:0000313" key="1">
    <source>
        <dbReference type="EMBL" id="AOO16659.1"/>
    </source>
</evidence>
<dbReference type="Proteomes" id="UP000222026">
    <property type="component" value="Segment"/>
</dbReference>
<proteinExistence type="predicted"/>
<accession>A0A1D7ST09</accession>